<sequence>MVSIRGWGACLAVVAGLAGFTDASQAASRIAPAAPQSHVLYASLGDTARAPIGWIEFCAENAADCKGGPTQARDIVMTQTAWKDLTRVNHWVNENVKPMTDMEHWGVVEKWSYPTDGYGDCEDYVLMKRKMLIDAGWPREALLVTVVRDRKGEGHAVLTVKSDKGEFILDNQNEDVVAWTDTGYRFVKRQSQTDPNVWVSLGDNRPAVVTATSN</sequence>
<feature type="signal peptide" evidence="1">
    <location>
        <begin position="1"/>
        <end position="26"/>
    </location>
</feature>
<proteinExistence type="predicted"/>
<dbReference type="Gene3D" id="3.10.620.30">
    <property type="match status" value="1"/>
</dbReference>
<dbReference type="PANTHER" id="PTHR39327">
    <property type="match status" value="1"/>
</dbReference>
<evidence type="ECO:0000256" key="1">
    <source>
        <dbReference type="SAM" id="SignalP"/>
    </source>
</evidence>
<dbReference type="InterPro" id="IPR010319">
    <property type="entry name" value="Transglutaminase-like_Cys_pept"/>
</dbReference>
<dbReference type="PANTHER" id="PTHR39327:SF1">
    <property type="entry name" value="BLR5470 PROTEIN"/>
    <property type="match status" value="1"/>
</dbReference>
<evidence type="ECO:0000313" key="2">
    <source>
        <dbReference type="EMBL" id="WEF52766.1"/>
    </source>
</evidence>
<organism evidence="2 3">
    <name type="scientific">Afipia carboxydohydrogena</name>
    <name type="common">Pseudomonas carboxydohydrogena</name>
    <dbReference type="NCBI Taxonomy" id="290"/>
    <lineage>
        <taxon>Bacteria</taxon>
        <taxon>Pseudomonadati</taxon>
        <taxon>Pseudomonadota</taxon>
        <taxon>Alphaproteobacteria</taxon>
        <taxon>Hyphomicrobiales</taxon>
        <taxon>Nitrobacteraceae</taxon>
        <taxon>Afipia</taxon>
    </lineage>
</organism>
<dbReference type="Proteomes" id="UP001213907">
    <property type="component" value="Chromosome"/>
</dbReference>
<keyword evidence="1" id="KW-0732">Signal</keyword>
<gene>
    <name evidence="2" type="ORF">AFIC_001264</name>
</gene>
<protein>
    <submittedName>
        <fullName evidence="2">Transglutaminase-like cysteine peptidase</fullName>
    </submittedName>
</protein>
<keyword evidence="3" id="KW-1185">Reference proteome</keyword>
<name>A0ABY8BT24_AFICR</name>
<reference evidence="2 3" key="1">
    <citation type="submission" date="2022-11" db="EMBL/GenBank/DDBJ databases">
        <authorList>
            <person name="Siebert D."/>
            <person name="Busche T."/>
            <person name="Saydam E."/>
            <person name="Kalinowski J."/>
            <person name="Ruckert C."/>
            <person name="Blombach B."/>
        </authorList>
    </citation>
    <scope>NUCLEOTIDE SEQUENCE [LARGE SCALE GENOMIC DNA]</scope>
    <source>
        <strain evidence="2 3">DSM 1083</strain>
    </source>
</reference>
<feature type="chain" id="PRO_5045307918" evidence="1">
    <location>
        <begin position="27"/>
        <end position="214"/>
    </location>
</feature>
<dbReference type="Pfam" id="PF06035">
    <property type="entry name" value="Peptidase_C93"/>
    <property type="match status" value="1"/>
</dbReference>
<evidence type="ECO:0000313" key="3">
    <source>
        <dbReference type="Proteomes" id="UP001213907"/>
    </source>
</evidence>
<dbReference type="EMBL" id="CP113162">
    <property type="protein sequence ID" value="WEF52766.1"/>
    <property type="molecule type" value="Genomic_DNA"/>
</dbReference>
<accession>A0ABY8BT24</accession>
<dbReference type="RefSeq" id="WP_275248296.1">
    <property type="nucleotide sequence ID" value="NZ_BAABDX010000001.1"/>
</dbReference>